<keyword evidence="2" id="KW-0732">Signal</keyword>
<dbReference type="KEGG" id="acab:QRX50_45640"/>
<dbReference type="EMBL" id="CP127294">
    <property type="protein sequence ID" value="WIX78556.1"/>
    <property type="molecule type" value="Genomic_DNA"/>
</dbReference>
<organism evidence="3 4">
    <name type="scientific">Amycolatopsis carbonis</name>
    <dbReference type="NCBI Taxonomy" id="715471"/>
    <lineage>
        <taxon>Bacteria</taxon>
        <taxon>Bacillati</taxon>
        <taxon>Actinomycetota</taxon>
        <taxon>Actinomycetes</taxon>
        <taxon>Pseudonocardiales</taxon>
        <taxon>Pseudonocardiaceae</taxon>
        <taxon>Amycolatopsis</taxon>
    </lineage>
</organism>
<dbReference type="AlphaFoldDB" id="A0A9Y2IFW8"/>
<evidence type="ECO:0000313" key="3">
    <source>
        <dbReference type="EMBL" id="WIX78556.1"/>
    </source>
</evidence>
<dbReference type="Proteomes" id="UP001236014">
    <property type="component" value="Chromosome"/>
</dbReference>
<dbReference type="PROSITE" id="PS51257">
    <property type="entry name" value="PROKAR_LIPOPROTEIN"/>
    <property type="match status" value="1"/>
</dbReference>
<feature type="region of interest" description="Disordered" evidence="1">
    <location>
        <begin position="57"/>
        <end position="87"/>
    </location>
</feature>
<accession>A0A9Y2IFW8</accession>
<dbReference type="RefSeq" id="WP_285969271.1">
    <property type="nucleotide sequence ID" value="NZ_CP127294.1"/>
</dbReference>
<name>A0A9Y2IFW8_9PSEU</name>
<keyword evidence="4" id="KW-1185">Reference proteome</keyword>
<evidence type="ECO:0000256" key="1">
    <source>
        <dbReference type="SAM" id="MobiDB-lite"/>
    </source>
</evidence>
<feature type="chain" id="PRO_5040845453" description="Secreted protein" evidence="2">
    <location>
        <begin position="29"/>
        <end position="297"/>
    </location>
</feature>
<sequence>MRLSTSARAKALALSLMVSALLSCASLAAASPAAALEGWRQTGKVSVANSVSGEGITTLRRPGQAPQTVYRNGTTIPQPLKDEGWGHVGDPDSLRGYTFDVYQDTVTNPPVSKMYLVTSPSGQTTEFVHPLAADEPAPNANAQVAVSPDGQWLVSGALGDATELFVSPTPFLNRHAPRAAGDLPPAARIHLDHTIRAAQGCDFVSATRLLCATSDSGNDLYPTSYQLLQVDLPRALTGHDVRAHVKELGQLPLSSTCAGAFTPEGVDYDAPTGTLRVEVVPPAPCNTVTDVYSFRRG</sequence>
<evidence type="ECO:0008006" key="5">
    <source>
        <dbReference type="Google" id="ProtNLM"/>
    </source>
</evidence>
<reference evidence="3 4" key="1">
    <citation type="submission" date="2023-06" db="EMBL/GenBank/DDBJ databases">
        <authorList>
            <person name="Oyuntsetseg B."/>
            <person name="Kim S.B."/>
        </authorList>
    </citation>
    <scope>NUCLEOTIDE SEQUENCE [LARGE SCALE GENOMIC DNA]</scope>
    <source>
        <strain evidence="3 4">2-15</strain>
    </source>
</reference>
<feature type="compositionally biased region" description="Polar residues" evidence="1">
    <location>
        <begin position="65"/>
        <end position="77"/>
    </location>
</feature>
<evidence type="ECO:0000313" key="4">
    <source>
        <dbReference type="Proteomes" id="UP001236014"/>
    </source>
</evidence>
<evidence type="ECO:0000256" key="2">
    <source>
        <dbReference type="SAM" id="SignalP"/>
    </source>
</evidence>
<proteinExistence type="predicted"/>
<feature type="signal peptide" evidence="2">
    <location>
        <begin position="1"/>
        <end position="28"/>
    </location>
</feature>
<protein>
    <recommendedName>
        <fullName evidence="5">Secreted protein</fullName>
    </recommendedName>
</protein>
<gene>
    <name evidence="3" type="ORF">QRX50_45640</name>
</gene>